<dbReference type="EMBL" id="CM037155">
    <property type="protein sequence ID" value="KAH7848079.1"/>
    <property type="molecule type" value="Genomic_DNA"/>
</dbReference>
<accession>A0ACB7Y3E5</accession>
<organism evidence="1 2">
    <name type="scientific">Vaccinium darrowii</name>
    <dbReference type="NCBI Taxonomy" id="229202"/>
    <lineage>
        <taxon>Eukaryota</taxon>
        <taxon>Viridiplantae</taxon>
        <taxon>Streptophyta</taxon>
        <taxon>Embryophyta</taxon>
        <taxon>Tracheophyta</taxon>
        <taxon>Spermatophyta</taxon>
        <taxon>Magnoliopsida</taxon>
        <taxon>eudicotyledons</taxon>
        <taxon>Gunneridae</taxon>
        <taxon>Pentapetalae</taxon>
        <taxon>asterids</taxon>
        <taxon>Ericales</taxon>
        <taxon>Ericaceae</taxon>
        <taxon>Vaccinioideae</taxon>
        <taxon>Vaccinieae</taxon>
        <taxon>Vaccinium</taxon>
    </lineage>
</organism>
<protein>
    <submittedName>
        <fullName evidence="1">Uncharacterized protein</fullName>
    </submittedName>
</protein>
<name>A0ACB7Y3E5_9ERIC</name>
<evidence type="ECO:0000313" key="1">
    <source>
        <dbReference type="EMBL" id="KAH7848079.1"/>
    </source>
</evidence>
<proteinExistence type="predicted"/>
<reference evidence="1 2" key="1">
    <citation type="journal article" date="2021" name="Hortic Res">
        <title>High-quality reference genome and annotation aids understanding of berry development for evergreen blueberry (Vaccinium darrowii).</title>
        <authorList>
            <person name="Yu J."/>
            <person name="Hulse-Kemp A.M."/>
            <person name="Babiker E."/>
            <person name="Staton M."/>
        </authorList>
    </citation>
    <scope>NUCLEOTIDE SEQUENCE [LARGE SCALE GENOMIC DNA]</scope>
    <source>
        <strain evidence="2">cv. NJ 8807/NJ 8810</strain>
        <tissue evidence="1">Young leaf</tissue>
    </source>
</reference>
<comment type="caution">
    <text evidence="1">The sequence shown here is derived from an EMBL/GenBank/DDBJ whole genome shotgun (WGS) entry which is preliminary data.</text>
</comment>
<keyword evidence="2" id="KW-1185">Reference proteome</keyword>
<sequence>MWVRTEYDPINPPPLRKRSGRPKKNRRKGEDEPKKSIGVRKHYTTLKCGKCKQAGHNTRTCSIVVNNNKGGLLEEEVHKVVVVEEEEKGWQIQGWQSKGCKHW</sequence>
<dbReference type="Proteomes" id="UP000828048">
    <property type="component" value="Chromosome 5"/>
</dbReference>
<gene>
    <name evidence="1" type="ORF">Vadar_033579</name>
</gene>
<evidence type="ECO:0000313" key="2">
    <source>
        <dbReference type="Proteomes" id="UP000828048"/>
    </source>
</evidence>